<accession>A0ACA9MNJ2</accession>
<dbReference type="Proteomes" id="UP000789920">
    <property type="component" value="Unassembled WGS sequence"/>
</dbReference>
<evidence type="ECO:0000313" key="1">
    <source>
        <dbReference type="EMBL" id="CAG8603975.1"/>
    </source>
</evidence>
<keyword evidence="2" id="KW-1185">Reference proteome</keyword>
<gene>
    <name evidence="1" type="ORF">RPERSI_LOCUS6030</name>
</gene>
<feature type="non-terminal residue" evidence="1">
    <location>
        <position position="103"/>
    </location>
</feature>
<proteinExistence type="predicted"/>
<comment type="caution">
    <text evidence="1">The sequence shown here is derived from an EMBL/GenBank/DDBJ whole genome shotgun (WGS) entry which is preliminary data.</text>
</comment>
<evidence type="ECO:0000313" key="2">
    <source>
        <dbReference type="Proteomes" id="UP000789920"/>
    </source>
</evidence>
<organism evidence="1 2">
    <name type="scientific">Racocetra persica</name>
    <dbReference type="NCBI Taxonomy" id="160502"/>
    <lineage>
        <taxon>Eukaryota</taxon>
        <taxon>Fungi</taxon>
        <taxon>Fungi incertae sedis</taxon>
        <taxon>Mucoromycota</taxon>
        <taxon>Glomeromycotina</taxon>
        <taxon>Glomeromycetes</taxon>
        <taxon>Diversisporales</taxon>
        <taxon>Gigasporaceae</taxon>
        <taxon>Racocetra</taxon>
    </lineage>
</organism>
<dbReference type="EMBL" id="CAJVQC010009382">
    <property type="protein sequence ID" value="CAG8603975.1"/>
    <property type="molecule type" value="Genomic_DNA"/>
</dbReference>
<name>A0ACA9MNJ2_9GLOM</name>
<protein>
    <submittedName>
        <fullName evidence="1">15513_t:CDS:1</fullName>
    </submittedName>
</protein>
<sequence>MINSRNVSKDYNSFNVEEFITNYGQGLFCFPPVVSNPNMRLSFANHKLTFNNSKIFGCTWGLKNKSEDMTKVSPSSLENSTVISSSNRAIHKKNILDIERIRN</sequence>
<reference evidence="1" key="1">
    <citation type="submission" date="2021-06" db="EMBL/GenBank/DDBJ databases">
        <authorList>
            <person name="Kallberg Y."/>
            <person name="Tangrot J."/>
            <person name="Rosling A."/>
        </authorList>
    </citation>
    <scope>NUCLEOTIDE SEQUENCE</scope>
    <source>
        <strain evidence="1">MA461A</strain>
    </source>
</reference>